<dbReference type="InterPro" id="IPR009075">
    <property type="entry name" value="AcylCo_DH/oxidase_C"/>
</dbReference>
<dbReference type="Pfam" id="PF02771">
    <property type="entry name" value="Acyl-CoA_dh_N"/>
    <property type="match status" value="1"/>
</dbReference>
<evidence type="ECO:0000256" key="3">
    <source>
        <dbReference type="ARBA" id="ARBA00019125"/>
    </source>
</evidence>
<evidence type="ECO:0000256" key="5">
    <source>
        <dbReference type="ARBA" id="ARBA00022827"/>
    </source>
</evidence>
<name>A0A480ASM0_9BURK</name>
<dbReference type="InterPro" id="IPR037069">
    <property type="entry name" value="AcylCoA_DH/ox_N_sf"/>
</dbReference>
<dbReference type="GO" id="GO:0005737">
    <property type="term" value="C:cytoplasm"/>
    <property type="evidence" value="ECO:0007669"/>
    <property type="project" value="TreeGrafter"/>
</dbReference>
<feature type="domain" description="Acyl-CoA dehydrogenase/oxidase N-terminal" evidence="9">
    <location>
        <begin position="5"/>
        <end position="114"/>
    </location>
</feature>
<keyword evidence="4" id="KW-0285">Flavoprotein</keyword>
<proteinExistence type="inferred from homology"/>
<dbReference type="Gene3D" id="2.40.110.10">
    <property type="entry name" value="Butyryl-CoA Dehydrogenase, subunit A, domain 2"/>
    <property type="match status" value="1"/>
</dbReference>
<evidence type="ECO:0000256" key="2">
    <source>
        <dbReference type="ARBA" id="ARBA00009347"/>
    </source>
</evidence>
<dbReference type="InterPro" id="IPR050741">
    <property type="entry name" value="Acyl-CoA_dehydrogenase"/>
</dbReference>
<dbReference type="PANTHER" id="PTHR48083">
    <property type="entry name" value="MEDIUM-CHAIN SPECIFIC ACYL-COA DEHYDROGENASE, MITOCHONDRIAL-RELATED"/>
    <property type="match status" value="1"/>
</dbReference>
<dbReference type="SUPFAM" id="SSF56645">
    <property type="entry name" value="Acyl-CoA dehydrogenase NM domain-like"/>
    <property type="match status" value="1"/>
</dbReference>
<dbReference type="Pfam" id="PF00441">
    <property type="entry name" value="Acyl-CoA_dh_1"/>
    <property type="match status" value="1"/>
</dbReference>
<dbReference type="Pfam" id="PF02770">
    <property type="entry name" value="Acyl-CoA_dh_M"/>
    <property type="match status" value="1"/>
</dbReference>
<organism evidence="10 11">
    <name type="scientific">Pseudaquabacterium pictum</name>
    <dbReference type="NCBI Taxonomy" id="2315236"/>
    <lineage>
        <taxon>Bacteria</taxon>
        <taxon>Pseudomonadati</taxon>
        <taxon>Pseudomonadota</taxon>
        <taxon>Betaproteobacteria</taxon>
        <taxon>Burkholderiales</taxon>
        <taxon>Sphaerotilaceae</taxon>
        <taxon>Pseudaquabacterium</taxon>
    </lineage>
</organism>
<dbReference type="OrthoDB" id="2769798at2"/>
<dbReference type="Gene3D" id="1.20.140.10">
    <property type="entry name" value="Butyryl-CoA Dehydrogenase, subunit A, domain 3"/>
    <property type="match status" value="1"/>
</dbReference>
<feature type="domain" description="Acyl-CoA dehydrogenase/oxidase C-terminal" evidence="7">
    <location>
        <begin position="233"/>
        <end position="378"/>
    </location>
</feature>
<dbReference type="Proteomes" id="UP000301751">
    <property type="component" value="Unassembled WGS sequence"/>
</dbReference>
<dbReference type="SUPFAM" id="SSF47203">
    <property type="entry name" value="Acyl-CoA dehydrogenase C-terminal domain-like"/>
    <property type="match status" value="1"/>
</dbReference>
<dbReference type="InterPro" id="IPR006089">
    <property type="entry name" value="Acyl-CoA_DH_CS"/>
</dbReference>
<dbReference type="PIRSF" id="PIRSF016578">
    <property type="entry name" value="HsaA"/>
    <property type="match status" value="1"/>
</dbReference>
<evidence type="ECO:0000313" key="11">
    <source>
        <dbReference type="Proteomes" id="UP000301751"/>
    </source>
</evidence>
<comment type="cofactor">
    <cofactor evidence="1">
        <name>FAD</name>
        <dbReference type="ChEBI" id="CHEBI:57692"/>
    </cofactor>
</comment>
<evidence type="ECO:0000313" key="10">
    <source>
        <dbReference type="EMBL" id="GCL64524.1"/>
    </source>
</evidence>
<dbReference type="GO" id="GO:0003995">
    <property type="term" value="F:acyl-CoA dehydrogenase activity"/>
    <property type="evidence" value="ECO:0007669"/>
    <property type="project" value="InterPro"/>
</dbReference>
<comment type="similarity">
    <text evidence="2">Belongs to the acyl-CoA dehydrogenase family.</text>
</comment>
<keyword evidence="11" id="KW-1185">Reference proteome</keyword>
<dbReference type="RefSeq" id="WP_137734241.1">
    <property type="nucleotide sequence ID" value="NZ_BJCL01000009.1"/>
</dbReference>
<accession>A0A480ASM0</accession>
<feature type="domain" description="Acyl-CoA oxidase/dehydrogenase middle" evidence="8">
    <location>
        <begin position="119"/>
        <end position="216"/>
    </location>
</feature>
<dbReference type="Gene3D" id="1.10.540.10">
    <property type="entry name" value="Acyl-CoA dehydrogenase/oxidase, N-terminal domain"/>
    <property type="match status" value="1"/>
</dbReference>
<dbReference type="InterPro" id="IPR036250">
    <property type="entry name" value="AcylCo_DH-like_C"/>
</dbReference>
<protein>
    <recommendedName>
        <fullName evidence="3">Medium-chain specific acyl-CoA dehydrogenase, mitochondrial</fullName>
    </recommendedName>
</protein>
<sequence>MPLTTAEEALIAQAATLAHHRITPLAPTWERERRIGREVLDAAVALGLTRLQLPASHGGLDFSFQCKARVAEVLAGGDFGFCMSWVNTANVAALLARKAQPAVAARYVDDLVAGRRLGCTALTEPGAGSDFAAITTTATRLPATAGGGWRIDGAKAWITNAAEADVVVLYAQTEPGSGGSGIAGFVVDGRRAGFVREPGYALGGQHTIGTGGFRLDGYTASDDELLHPPGQAFKAALGSINGARTYIAAMCCGMVGEALRVAQAHGAQRHSFGVPLQQHQGWRWRLAEAASELAACRAMVAQAAEAIDAGADAQLLAAQAKLLATRMADRQIAALAQAIGAEGLREHHPFARHAAGARVANFVDGSTEMLLERIAAVMARSAAAG</sequence>
<evidence type="ECO:0000256" key="6">
    <source>
        <dbReference type="ARBA" id="ARBA00023002"/>
    </source>
</evidence>
<dbReference type="AlphaFoldDB" id="A0A480ASM0"/>
<evidence type="ECO:0000259" key="8">
    <source>
        <dbReference type="Pfam" id="PF02770"/>
    </source>
</evidence>
<dbReference type="CDD" id="cd00567">
    <property type="entry name" value="ACAD"/>
    <property type="match status" value="1"/>
</dbReference>
<evidence type="ECO:0000259" key="7">
    <source>
        <dbReference type="Pfam" id="PF00441"/>
    </source>
</evidence>
<dbReference type="PROSITE" id="PS00072">
    <property type="entry name" value="ACYL_COA_DH_1"/>
    <property type="match status" value="1"/>
</dbReference>
<dbReference type="GO" id="GO:0033539">
    <property type="term" value="P:fatty acid beta-oxidation using acyl-CoA dehydrogenase"/>
    <property type="evidence" value="ECO:0007669"/>
    <property type="project" value="TreeGrafter"/>
</dbReference>
<dbReference type="InterPro" id="IPR006091">
    <property type="entry name" value="Acyl-CoA_Oxase/DH_mid-dom"/>
</dbReference>
<evidence type="ECO:0000256" key="4">
    <source>
        <dbReference type="ARBA" id="ARBA00022630"/>
    </source>
</evidence>
<dbReference type="PANTHER" id="PTHR48083:SF2">
    <property type="entry name" value="MEDIUM-CHAIN SPECIFIC ACYL-COA DEHYDROGENASE, MITOCHONDRIAL"/>
    <property type="match status" value="1"/>
</dbReference>
<reference evidence="11" key="1">
    <citation type="submission" date="2019-03" db="EMBL/GenBank/DDBJ databases">
        <title>Aquabacterium pictum sp.nov., the first bacteriochlorophyll a-containing freshwater bacterium in the genus Aquabacterium of the class Betaproteobacteria.</title>
        <authorList>
            <person name="Hirose S."/>
            <person name="Tank M."/>
            <person name="Hara E."/>
            <person name="Tamaki H."/>
            <person name="Takaichi S."/>
            <person name="Haruta S."/>
            <person name="Hanada S."/>
        </authorList>
    </citation>
    <scope>NUCLEOTIDE SEQUENCE [LARGE SCALE GENOMIC DNA]</scope>
    <source>
        <strain evidence="11">W35</strain>
    </source>
</reference>
<keyword evidence="5" id="KW-0274">FAD</keyword>
<dbReference type="GO" id="GO:0050660">
    <property type="term" value="F:flavin adenine dinucleotide binding"/>
    <property type="evidence" value="ECO:0007669"/>
    <property type="project" value="InterPro"/>
</dbReference>
<dbReference type="EMBL" id="BJCL01000009">
    <property type="protein sequence ID" value="GCL64524.1"/>
    <property type="molecule type" value="Genomic_DNA"/>
</dbReference>
<dbReference type="InterPro" id="IPR009100">
    <property type="entry name" value="AcylCoA_DH/oxidase_NM_dom_sf"/>
</dbReference>
<gene>
    <name evidence="10" type="ORF">AQPW35_36050</name>
</gene>
<dbReference type="InterPro" id="IPR046373">
    <property type="entry name" value="Acyl-CoA_Oxase/DH_mid-dom_sf"/>
</dbReference>
<comment type="caution">
    <text evidence="10">The sequence shown here is derived from an EMBL/GenBank/DDBJ whole genome shotgun (WGS) entry which is preliminary data.</text>
</comment>
<evidence type="ECO:0000256" key="1">
    <source>
        <dbReference type="ARBA" id="ARBA00001974"/>
    </source>
</evidence>
<dbReference type="InterPro" id="IPR013786">
    <property type="entry name" value="AcylCoA_DH/ox_N"/>
</dbReference>
<evidence type="ECO:0000259" key="9">
    <source>
        <dbReference type="Pfam" id="PF02771"/>
    </source>
</evidence>
<keyword evidence="6" id="KW-0560">Oxidoreductase</keyword>